<feature type="domain" description="ARB-07466-like C-terminal" evidence="3">
    <location>
        <begin position="236"/>
        <end position="343"/>
    </location>
</feature>
<dbReference type="RefSeq" id="WP_073258084.1">
    <property type="nucleotide sequence ID" value="NZ_FRCS01000004.1"/>
</dbReference>
<dbReference type="OrthoDB" id="2989771at2"/>
<feature type="region of interest" description="Disordered" evidence="1">
    <location>
        <begin position="209"/>
        <end position="228"/>
    </location>
</feature>
<evidence type="ECO:0000256" key="1">
    <source>
        <dbReference type="SAM" id="MobiDB-lite"/>
    </source>
</evidence>
<feature type="region of interest" description="Disordered" evidence="1">
    <location>
        <begin position="33"/>
        <end position="54"/>
    </location>
</feature>
<dbReference type="GO" id="GO:0016787">
    <property type="term" value="F:hydrolase activity"/>
    <property type="evidence" value="ECO:0007669"/>
    <property type="project" value="UniProtKB-KW"/>
</dbReference>
<organism evidence="4 5">
    <name type="scientific">Cryptosporangium aurantiacum</name>
    <dbReference type="NCBI Taxonomy" id="134849"/>
    <lineage>
        <taxon>Bacteria</taxon>
        <taxon>Bacillati</taxon>
        <taxon>Actinomycetota</taxon>
        <taxon>Actinomycetes</taxon>
        <taxon>Cryptosporangiales</taxon>
        <taxon>Cryptosporangiaceae</taxon>
        <taxon>Cryptosporangium</taxon>
    </lineage>
</organism>
<dbReference type="PROSITE" id="PS51318">
    <property type="entry name" value="TAT"/>
    <property type="match status" value="1"/>
</dbReference>
<dbReference type="AlphaFoldDB" id="A0A1M7QC45"/>
<dbReference type="Proteomes" id="UP000184440">
    <property type="component" value="Unassembled WGS sequence"/>
</dbReference>
<evidence type="ECO:0000313" key="5">
    <source>
        <dbReference type="Proteomes" id="UP000184440"/>
    </source>
</evidence>
<sequence>MTLAARRRFLVIAVTIFAVLWAGLAALPQSALAEPTPGASEAPGGGGVGDDEGGTAALRKKLDEAASGYNNAKAKVAASKKRQKALVGQIATTEKRLATLTADAQRLGAEAYKGGMPDPLTVLANSASADELMDRASYVDTISRQTNSTLRELRDTQQKLASQRAQVDRELKTQQAQEKTMAKRRAQAEEALVEAGGGNNSAGFLSGTSAAAQPAARNSDGSWPTESCSIDDPTSGGCLTPRMLHTYNQARNDGFTRYTHCFRQASFGEHPKGRACDFAADSGGFGGTATGDSKSYGDRLAAWGVDNADRLGVLYVIWFRQIWLPGSGWKSYSGDGTPSGDHTNHVHISVQ</sequence>
<proteinExistence type="predicted"/>
<evidence type="ECO:0000313" key="4">
    <source>
        <dbReference type="EMBL" id="SHN28317.1"/>
    </source>
</evidence>
<feature type="chain" id="PRO_5013382863" evidence="2">
    <location>
        <begin position="34"/>
        <end position="351"/>
    </location>
</feature>
<feature type="compositionally biased region" description="Polar residues" evidence="1">
    <location>
        <begin position="219"/>
        <end position="228"/>
    </location>
</feature>
<dbReference type="Pfam" id="PF26571">
    <property type="entry name" value="VldE"/>
    <property type="match status" value="1"/>
</dbReference>
<protein>
    <submittedName>
        <fullName evidence="4">N-terminal domain of peptidoglycan hydrolase CwlO-containing protein</fullName>
    </submittedName>
</protein>
<gene>
    <name evidence="4" type="ORF">SAMN05443668_104450</name>
</gene>
<keyword evidence="2" id="KW-0732">Signal</keyword>
<dbReference type="InterPro" id="IPR058593">
    <property type="entry name" value="ARB_07466-like_C"/>
</dbReference>
<feature type="region of interest" description="Disordered" evidence="1">
    <location>
        <begin position="156"/>
        <end position="181"/>
    </location>
</feature>
<evidence type="ECO:0000256" key="2">
    <source>
        <dbReference type="SAM" id="SignalP"/>
    </source>
</evidence>
<dbReference type="STRING" id="134849.SAMN05443668_104450"/>
<dbReference type="Gene3D" id="6.10.250.3150">
    <property type="match status" value="1"/>
</dbReference>
<keyword evidence="4" id="KW-0378">Hydrolase</keyword>
<keyword evidence="5" id="KW-1185">Reference proteome</keyword>
<evidence type="ECO:0000259" key="3">
    <source>
        <dbReference type="Pfam" id="PF26571"/>
    </source>
</evidence>
<reference evidence="4 5" key="1">
    <citation type="submission" date="2016-11" db="EMBL/GenBank/DDBJ databases">
        <authorList>
            <person name="Jaros S."/>
            <person name="Januszkiewicz K."/>
            <person name="Wedrychowicz H."/>
        </authorList>
    </citation>
    <scope>NUCLEOTIDE SEQUENCE [LARGE SCALE GENOMIC DNA]</scope>
    <source>
        <strain evidence="4 5">DSM 46144</strain>
    </source>
</reference>
<feature type="signal peptide" evidence="2">
    <location>
        <begin position="1"/>
        <end position="33"/>
    </location>
</feature>
<feature type="compositionally biased region" description="Low complexity" evidence="1">
    <location>
        <begin position="33"/>
        <end position="42"/>
    </location>
</feature>
<accession>A0A1M7QC45</accession>
<dbReference type="InterPro" id="IPR006311">
    <property type="entry name" value="TAT_signal"/>
</dbReference>
<name>A0A1M7QC45_9ACTN</name>
<dbReference type="EMBL" id="FRCS01000004">
    <property type="protein sequence ID" value="SHN28317.1"/>
    <property type="molecule type" value="Genomic_DNA"/>
</dbReference>